<dbReference type="HOGENOM" id="CLU_1480839_0_0_6"/>
<gene>
    <name evidence="1" type="ORF">PTD2_17102</name>
</gene>
<dbReference type="Gene3D" id="3.30.420.10">
    <property type="entry name" value="Ribonuclease H-like superfamily/Ribonuclease H"/>
    <property type="match status" value="1"/>
</dbReference>
<keyword evidence="2" id="KW-1185">Reference proteome</keyword>
<reference evidence="1 2" key="1">
    <citation type="submission" date="2006-02" db="EMBL/GenBank/DDBJ databases">
        <authorList>
            <person name="Moran M.A."/>
            <person name="Kjelleberg S."/>
            <person name="Egan S."/>
            <person name="Saunders N."/>
            <person name="Thomas T."/>
            <person name="Ferriera S."/>
            <person name="Johnson J."/>
            <person name="Kravitz S."/>
            <person name="Halpern A."/>
            <person name="Remington K."/>
            <person name="Beeson K."/>
            <person name="Tran B."/>
            <person name="Rogers Y.-H."/>
            <person name="Friedman R."/>
            <person name="Venter J.C."/>
        </authorList>
    </citation>
    <scope>NUCLEOTIDE SEQUENCE [LARGE SCALE GENOMIC DNA]</scope>
    <source>
        <strain evidence="1 2">D2</strain>
    </source>
</reference>
<proteinExistence type="predicted"/>
<comment type="caution">
    <text evidence="1">The sequence shown here is derived from an EMBL/GenBank/DDBJ whole genome shotgun (WGS) entry which is preliminary data.</text>
</comment>
<evidence type="ECO:0000313" key="2">
    <source>
        <dbReference type="Proteomes" id="UP000006201"/>
    </source>
</evidence>
<name>A4CF03_9GAMM</name>
<dbReference type="AlphaFoldDB" id="A4CF03"/>
<protein>
    <recommendedName>
        <fullName evidence="3">RNase H type-1 domain-containing protein</fullName>
    </recommendedName>
</protein>
<dbReference type="GO" id="GO:0003676">
    <property type="term" value="F:nucleic acid binding"/>
    <property type="evidence" value="ECO:0007669"/>
    <property type="project" value="InterPro"/>
</dbReference>
<evidence type="ECO:0000313" key="1">
    <source>
        <dbReference type="EMBL" id="EAR26678.1"/>
    </source>
</evidence>
<dbReference type="RefSeq" id="WP_009840662.1">
    <property type="nucleotide sequence ID" value="NZ_CH959302.1"/>
</dbReference>
<accession>A4CF03</accession>
<dbReference type="InterPro" id="IPR036397">
    <property type="entry name" value="RNaseH_sf"/>
</dbReference>
<dbReference type="eggNOG" id="COG0328">
    <property type="taxonomic scope" value="Bacteria"/>
</dbReference>
<evidence type="ECO:0008006" key="3">
    <source>
        <dbReference type="Google" id="ProtNLM"/>
    </source>
</evidence>
<dbReference type="STRING" id="87626.PTD2_17102"/>
<dbReference type="Proteomes" id="UP000006201">
    <property type="component" value="Unassembled WGS sequence"/>
</dbReference>
<sequence>MTLSLLPAQYGYKALLLIDGSVHPPSKMGVAGYRLITDGYYEAYCDIGYGQGELFYGLCIKSFQNTSSTHLEINGALWALDQVTHYSGALAIVSDCQTLCQLPLRRARLEAGQFCNQHGQLLALSEAYQKLFSYSDRLLEKTGQPLGFIQLKGHSKVSDRNSLQIEFAKLDQAVRKELRLLI</sequence>
<organism evidence="1 2">
    <name type="scientific">Pseudoalteromonas tunicata D2</name>
    <dbReference type="NCBI Taxonomy" id="87626"/>
    <lineage>
        <taxon>Bacteria</taxon>
        <taxon>Pseudomonadati</taxon>
        <taxon>Pseudomonadota</taxon>
        <taxon>Gammaproteobacteria</taxon>
        <taxon>Alteromonadales</taxon>
        <taxon>Pseudoalteromonadaceae</taxon>
        <taxon>Pseudoalteromonas</taxon>
    </lineage>
</organism>
<dbReference type="EMBL" id="AAOH01000010">
    <property type="protein sequence ID" value="EAR26678.1"/>
    <property type="molecule type" value="Genomic_DNA"/>
</dbReference>
<dbReference type="OrthoDB" id="8546514at2"/>